<comment type="subcellular location">
    <subcellularLocation>
        <location evidence="1">Membrane</location>
        <topology evidence="1">Multi-pass membrane protein</topology>
    </subcellularLocation>
</comment>
<feature type="transmembrane region" description="Helical" evidence="9">
    <location>
        <begin position="266"/>
        <end position="287"/>
    </location>
</feature>
<dbReference type="AlphaFoldDB" id="A0A1E3PZW3"/>
<evidence type="ECO:0000256" key="2">
    <source>
        <dbReference type="ARBA" id="ARBA00008807"/>
    </source>
</evidence>
<feature type="transmembrane region" description="Helical" evidence="9">
    <location>
        <begin position="405"/>
        <end position="427"/>
    </location>
</feature>
<dbReference type="NCBIfam" id="TIGR00727">
    <property type="entry name" value="ISP4_OPT"/>
    <property type="match status" value="1"/>
</dbReference>
<reference evidence="10 11" key="1">
    <citation type="journal article" date="2016" name="Proc. Natl. Acad. Sci. U.S.A.">
        <title>Comparative genomics of biotechnologically important yeasts.</title>
        <authorList>
            <person name="Riley R."/>
            <person name="Haridas S."/>
            <person name="Wolfe K.H."/>
            <person name="Lopes M.R."/>
            <person name="Hittinger C.T."/>
            <person name="Goeker M."/>
            <person name="Salamov A.A."/>
            <person name="Wisecaver J.H."/>
            <person name="Long T.M."/>
            <person name="Calvey C.H."/>
            <person name="Aerts A.L."/>
            <person name="Barry K.W."/>
            <person name="Choi C."/>
            <person name="Clum A."/>
            <person name="Coughlan A.Y."/>
            <person name="Deshpande S."/>
            <person name="Douglass A.P."/>
            <person name="Hanson S.J."/>
            <person name="Klenk H.-P."/>
            <person name="LaButti K.M."/>
            <person name="Lapidus A."/>
            <person name="Lindquist E.A."/>
            <person name="Lipzen A.M."/>
            <person name="Meier-Kolthoff J.P."/>
            <person name="Ohm R.A."/>
            <person name="Otillar R.P."/>
            <person name="Pangilinan J.L."/>
            <person name="Peng Y."/>
            <person name="Rokas A."/>
            <person name="Rosa C.A."/>
            <person name="Scheuner C."/>
            <person name="Sibirny A.A."/>
            <person name="Slot J.C."/>
            <person name="Stielow J.B."/>
            <person name="Sun H."/>
            <person name="Kurtzman C.P."/>
            <person name="Blackwell M."/>
            <person name="Grigoriev I.V."/>
            <person name="Jeffries T.W."/>
        </authorList>
    </citation>
    <scope>NUCLEOTIDE SEQUENCE [LARGE SCALE GENOMIC DNA]</scope>
    <source>
        <strain evidence="10 11">NRRL Y-11557</strain>
    </source>
</reference>
<organism evidence="10 11">
    <name type="scientific">Lipomyces starkeyi NRRL Y-11557</name>
    <dbReference type="NCBI Taxonomy" id="675824"/>
    <lineage>
        <taxon>Eukaryota</taxon>
        <taxon>Fungi</taxon>
        <taxon>Dikarya</taxon>
        <taxon>Ascomycota</taxon>
        <taxon>Saccharomycotina</taxon>
        <taxon>Lipomycetes</taxon>
        <taxon>Lipomycetales</taxon>
        <taxon>Lipomycetaceae</taxon>
        <taxon>Lipomyces</taxon>
    </lineage>
</organism>
<protein>
    <recommendedName>
        <fullName evidence="12">OPT family small oligopeptide transporter</fullName>
    </recommendedName>
</protein>
<gene>
    <name evidence="10" type="ORF">LIPSTDRAFT_5730</name>
</gene>
<dbReference type="GO" id="GO:0016020">
    <property type="term" value="C:membrane"/>
    <property type="evidence" value="ECO:0007669"/>
    <property type="project" value="UniProtKB-SubCell"/>
</dbReference>
<dbReference type="PANTHER" id="PTHR22601">
    <property type="entry name" value="ISP4 LIKE PROTEIN"/>
    <property type="match status" value="1"/>
</dbReference>
<dbReference type="InterPro" id="IPR004813">
    <property type="entry name" value="OPT"/>
</dbReference>
<dbReference type="OrthoDB" id="9986677at2759"/>
<accession>A0A1E3PZW3</accession>
<dbReference type="GO" id="GO:0015031">
    <property type="term" value="P:protein transport"/>
    <property type="evidence" value="ECO:0007669"/>
    <property type="project" value="UniProtKB-KW"/>
</dbReference>
<evidence type="ECO:0000256" key="9">
    <source>
        <dbReference type="SAM" id="Phobius"/>
    </source>
</evidence>
<feature type="transmembrane region" description="Helical" evidence="9">
    <location>
        <begin position="795"/>
        <end position="817"/>
    </location>
</feature>
<evidence type="ECO:0000256" key="1">
    <source>
        <dbReference type="ARBA" id="ARBA00004141"/>
    </source>
</evidence>
<evidence type="ECO:0000256" key="5">
    <source>
        <dbReference type="ARBA" id="ARBA00022856"/>
    </source>
</evidence>
<feature type="transmembrane region" description="Helical" evidence="9">
    <location>
        <begin position="722"/>
        <end position="740"/>
    </location>
</feature>
<keyword evidence="5" id="KW-0571">Peptide transport</keyword>
<dbReference type="InterPro" id="IPR004648">
    <property type="entry name" value="Oligpept_transpt"/>
</dbReference>
<keyword evidence="4 9" id="KW-0812">Transmembrane</keyword>
<keyword evidence="3" id="KW-0813">Transport</keyword>
<feature type="transmembrane region" description="Helical" evidence="9">
    <location>
        <begin position="159"/>
        <end position="177"/>
    </location>
</feature>
<proteinExistence type="inferred from homology"/>
<feature type="transmembrane region" description="Helical" evidence="9">
    <location>
        <begin position="695"/>
        <end position="715"/>
    </location>
</feature>
<feature type="transmembrane region" description="Helical" evidence="9">
    <location>
        <begin position="332"/>
        <end position="350"/>
    </location>
</feature>
<keyword evidence="11" id="KW-1185">Reference proteome</keyword>
<keyword evidence="8 9" id="KW-0472">Membrane</keyword>
<dbReference type="GO" id="GO:0035673">
    <property type="term" value="F:oligopeptide transmembrane transporter activity"/>
    <property type="evidence" value="ECO:0007669"/>
    <property type="project" value="InterPro"/>
</dbReference>
<evidence type="ECO:0000256" key="3">
    <source>
        <dbReference type="ARBA" id="ARBA00022448"/>
    </source>
</evidence>
<feature type="transmembrane region" description="Helical" evidence="9">
    <location>
        <begin position="656"/>
        <end position="675"/>
    </location>
</feature>
<dbReference type="EMBL" id="KV454299">
    <property type="protein sequence ID" value="ODQ70983.1"/>
    <property type="molecule type" value="Genomic_DNA"/>
</dbReference>
<evidence type="ECO:0000313" key="10">
    <source>
        <dbReference type="EMBL" id="ODQ70983.1"/>
    </source>
</evidence>
<feature type="transmembrane region" description="Helical" evidence="9">
    <location>
        <begin position="370"/>
        <end position="393"/>
    </location>
</feature>
<feature type="transmembrane region" description="Helical" evidence="9">
    <location>
        <begin position="226"/>
        <end position="246"/>
    </location>
</feature>
<name>A0A1E3PZW3_LIPST</name>
<evidence type="ECO:0008006" key="12">
    <source>
        <dbReference type="Google" id="ProtNLM"/>
    </source>
</evidence>
<keyword evidence="7 9" id="KW-1133">Transmembrane helix</keyword>
<feature type="transmembrane region" description="Helical" evidence="9">
    <location>
        <begin position="760"/>
        <end position="783"/>
    </location>
</feature>
<evidence type="ECO:0000256" key="8">
    <source>
        <dbReference type="ARBA" id="ARBA00023136"/>
    </source>
</evidence>
<evidence type="ECO:0000256" key="6">
    <source>
        <dbReference type="ARBA" id="ARBA00022927"/>
    </source>
</evidence>
<evidence type="ECO:0000256" key="7">
    <source>
        <dbReference type="ARBA" id="ARBA00022989"/>
    </source>
</evidence>
<evidence type="ECO:0000256" key="4">
    <source>
        <dbReference type="ARBA" id="ARBA00022692"/>
    </source>
</evidence>
<sequence>MDNELGNMDEKDVKLVSSEAQEKMVKSVEVTSVDTDSFKEKLLDRLEQSENARSLSASKEDVKKVLDKIAQISLEEAMEIVDYALHNHEYDNNFPFALRRQLELLRKGCEAYGTDQETYEYDLKTEACLIAYFSPYAEVRSVTDIEDDVDQPAETFRTYVLGIIWVIIGTGVNTFFYPRFPGISLTAAVIQIFIYPCGKFMEYVLPRKEVGIGKWRFSLNPGPWSFKEQTIATMMVSVTISGTYFTQYNLLVQKLPKYYGNTYITMGYQFLMCFSSQFFGLGMAGVMRRFVIYPITQMWPTTLPTLALNRALVLKDERTETESGWKITRYRLFFYTFFGMFLYYWLPGYLFQALSTFNWMTWISPNNFNLAVITGGSLGLGFNPIPTFDWNIANNIYPNVVSVPFFSYVQQYIGAVIGFLFIIGIYYSNTYYSGYIDVNYNGCVDNTNNEYNISKILTNGLLDNAKYQEYSPPYYSAGYLLVYGSSWLAVPLSILYPCLEEWRTLYKAGKEFWFAILHPRTKILPHKFDPFMRAMTKYKEVPDWWYISISLISFVLAAIALSIYPTNTPVWSLVIVVLADVLCLPPLGIIQGVNGFQVGIWMLPEIIAGYLFPGNGVANLILKMYGAQIGQQADSYASNQKIAHYARIPPRSTFRVQNIATIFQVLVALGVVNWQLSNINGLCEAGNPDKFTCPWVTMIFTDTVMYGAIGTRVIFDTIYPMFKWGFLFGFMLAIVWWGVIKCVPRLRILNPNAFFFGMQYFTPYSLAYWTAGLYVNFLFNYVLRRRFLGWWQKYAYVMSSALSAGVVFSAIIIFFAVQYNPKFVSWWGNNQPFSGIDGGVGRQTLLPLPERGYFGYEKGHFPTSQ</sequence>
<evidence type="ECO:0000313" key="11">
    <source>
        <dbReference type="Proteomes" id="UP000094385"/>
    </source>
</evidence>
<dbReference type="NCBIfam" id="TIGR00728">
    <property type="entry name" value="OPT_sfam"/>
    <property type="match status" value="1"/>
</dbReference>
<feature type="transmembrane region" description="Helical" evidence="9">
    <location>
        <begin position="544"/>
        <end position="564"/>
    </location>
</feature>
<keyword evidence="6" id="KW-0653">Protein transport</keyword>
<dbReference type="Proteomes" id="UP000094385">
    <property type="component" value="Unassembled WGS sequence"/>
</dbReference>
<comment type="similarity">
    <text evidence="2">Belongs to the oligopeptide OPT transporter family.</text>
</comment>
<dbReference type="Pfam" id="PF03169">
    <property type="entry name" value="OPT"/>
    <property type="match status" value="1"/>
</dbReference>
<feature type="transmembrane region" description="Helical" evidence="9">
    <location>
        <begin position="477"/>
        <end position="499"/>
    </location>
</feature>